<dbReference type="Proteomes" id="UP000285610">
    <property type="component" value="Unassembled WGS sequence"/>
</dbReference>
<evidence type="ECO:0000313" key="12">
    <source>
        <dbReference type="Proteomes" id="UP000285610"/>
    </source>
</evidence>
<dbReference type="Proteomes" id="UP000260808">
    <property type="component" value="Unassembled WGS sequence"/>
</dbReference>
<evidence type="ECO:0000313" key="4">
    <source>
        <dbReference type="EMBL" id="NSI65308.1"/>
    </source>
</evidence>
<evidence type="ECO:0000313" key="2">
    <source>
        <dbReference type="EMBL" id="MDB8685384.1"/>
    </source>
</evidence>
<dbReference type="Proteomes" id="UP000283834">
    <property type="component" value="Unassembled WGS sequence"/>
</dbReference>
<dbReference type="Proteomes" id="UP001212160">
    <property type="component" value="Unassembled WGS sequence"/>
</dbReference>
<dbReference type="InterPro" id="IPR010106">
    <property type="entry name" value="RpnA"/>
</dbReference>
<evidence type="ECO:0000313" key="8">
    <source>
        <dbReference type="EMBL" id="RHM79153.1"/>
    </source>
</evidence>
<dbReference type="Proteomes" id="UP001079535">
    <property type="component" value="Unassembled WGS sequence"/>
</dbReference>
<dbReference type="NCBIfam" id="TIGR01784">
    <property type="entry name" value="T_den_put_tspse"/>
    <property type="match status" value="1"/>
</dbReference>
<comment type="caution">
    <text evidence="1">The sequence shown here is derived from an EMBL/GenBank/DDBJ whole genome shotgun (WGS) entry which is preliminary data.</text>
</comment>
<sequence>MEKEKTTQFLMRPKNDFCFKQLMADAQIRQAFLSAVTGIPYEEIEETTLLPTSLEKQYKEDKLGILDVRIQLKNSGQVDVEMQVAAYEYWAERTLFYLSKMFTEQIHEGEGYDVLEKCIHIGILDFEIFEDTDAFYSRFHLWEDSRHIKYSDKLELHVLELPKLAKHQYPETELLSWMQFINAETEEEFKMAAEKDPYIEKAYESLVHLSADERARLEYEAREKQIRDHQFFSRIYKETGYRQGVKEGEVKGREKGRIQECIEILQEMGETKEHVLLRLKEKFKLSDTDANQYLEKYWKE</sequence>
<reference evidence="3" key="2">
    <citation type="journal article" date="2020" name="Cell Host Microbe">
        <title>Functional and Genomic Variation between Human-Derived Isolates of Lachnospiraceae Reveals Inter- and Intra-Species Diversity.</title>
        <authorList>
            <person name="Sorbara M.T."/>
            <person name="Littmann E.R."/>
            <person name="Fontana E."/>
            <person name="Moody T.U."/>
            <person name="Kohout C.E."/>
            <person name="Gjonbalaj M."/>
            <person name="Eaton V."/>
            <person name="Seok R."/>
            <person name="Leiner I.M."/>
            <person name="Pamer E.G."/>
        </authorList>
    </citation>
    <scope>NUCLEOTIDE SEQUENCE</scope>
    <source>
        <strain evidence="4">MSK.11.9</strain>
        <strain evidence="3">MSK.15.32</strain>
    </source>
</reference>
<evidence type="ECO:0000313" key="6">
    <source>
        <dbReference type="EMBL" id="RGT38164.1"/>
    </source>
</evidence>
<evidence type="ECO:0000313" key="11">
    <source>
        <dbReference type="Proteomes" id="UP000284472"/>
    </source>
</evidence>
<dbReference type="EMBL" id="QRWQ01000009">
    <property type="protein sequence ID" value="RGT38164.1"/>
    <property type="molecule type" value="Genomic_DNA"/>
</dbReference>
<dbReference type="PANTHER" id="PTHR41317:SF1">
    <property type="entry name" value="PD-(D_E)XK NUCLEASE FAMILY TRANSPOSASE"/>
    <property type="match status" value="1"/>
</dbReference>
<organism evidence="1 13">
    <name type="scientific">Mediterraneibacter gnavus</name>
    <name type="common">Ruminococcus gnavus</name>
    <dbReference type="NCBI Taxonomy" id="33038"/>
    <lineage>
        <taxon>Bacteria</taxon>
        <taxon>Bacillati</taxon>
        <taxon>Bacillota</taxon>
        <taxon>Clostridia</taxon>
        <taxon>Lachnospirales</taxon>
        <taxon>Lachnospiraceae</taxon>
        <taxon>Mediterraneibacter</taxon>
    </lineage>
</organism>
<reference evidence="2" key="5">
    <citation type="submission" date="2023-01" db="EMBL/GenBank/DDBJ databases">
        <title>Human gut microbiome strain richness.</title>
        <authorList>
            <person name="Chen-Liaw A."/>
        </authorList>
    </citation>
    <scope>NUCLEOTIDE SEQUENCE</scope>
    <source>
        <strain evidence="2">RTP21484st1_H11_RTP21484_190118</strain>
    </source>
</reference>
<dbReference type="EMBL" id="JAAIRV010000024">
    <property type="protein sequence ID" value="NSI59092.1"/>
    <property type="molecule type" value="Genomic_DNA"/>
</dbReference>
<gene>
    <name evidence="7" type="ORF">DW812_09930</name>
    <name evidence="6" type="ORF">DWX36_10885</name>
    <name evidence="8" type="ORF">DWZ50_04695</name>
    <name evidence="5" type="ORF">DXC31_07570</name>
    <name evidence="4" type="ORF">G4981_08500</name>
    <name evidence="3" type="ORF">G4993_11885</name>
    <name evidence="1" type="ORF">OZZ17_10700</name>
    <name evidence="2" type="ORF">PNW85_01610</name>
</gene>
<dbReference type="EMBL" id="JAPRAY010000013">
    <property type="protein sequence ID" value="MCZ0668008.1"/>
    <property type="molecule type" value="Genomic_DNA"/>
</dbReference>
<dbReference type="EMBL" id="QSSX01000014">
    <property type="protein sequence ID" value="RGM23302.1"/>
    <property type="molecule type" value="Genomic_DNA"/>
</dbReference>
<reference evidence="3" key="3">
    <citation type="submission" date="2020-02" db="EMBL/GenBank/DDBJ databases">
        <authorList>
            <person name="Littmann E."/>
            <person name="Sorbara M."/>
        </authorList>
    </citation>
    <scope>NUCLEOTIDE SEQUENCE</scope>
    <source>
        <strain evidence="4">MSK.11.9</strain>
        <strain evidence="3">MSK.15.32</strain>
    </source>
</reference>
<evidence type="ECO:0000313" key="1">
    <source>
        <dbReference type="EMBL" id="MCZ0668008.1"/>
    </source>
</evidence>
<dbReference type="EMBL" id="QSIR01000013">
    <property type="protein sequence ID" value="RHD05671.1"/>
    <property type="molecule type" value="Genomic_DNA"/>
</dbReference>
<dbReference type="EMBL" id="JAQMLA010000003">
    <property type="protein sequence ID" value="MDB8685384.1"/>
    <property type="molecule type" value="Genomic_DNA"/>
</dbReference>
<evidence type="ECO:0000313" key="5">
    <source>
        <dbReference type="EMBL" id="RGM23302.1"/>
    </source>
</evidence>
<reference evidence="9 10" key="1">
    <citation type="submission" date="2018-08" db="EMBL/GenBank/DDBJ databases">
        <title>A genome reference for cultivated species of the human gut microbiota.</title>
        <authorList>
            <person name="Zou Y."/>
            <person name="Xue W."/>
            <person name="Luo G."/>
        </authorList>
    </citation>
    <scope>NUCLEOTIDE SEQUENCE [LARGE SCALE GENOMIC DNA]</scope>
    <source>
        <strain evidence="6 10">AF19-16AC</strain>
        <strain evidence="8 12">AF33-12</strain>
        <strain evidence="7 11">AM32-6</strain>
        <strain evidence="5 9">TF01-20-2</strain>
    </source>
</reference>
<dbReference type="AlphaFoldDB" id="A0A2N5P4X0"/>
<dbReference type="Proteomes" id="UP000284472">
    <property type="component" value="Unassembled WGS sequence"/>
</dbReference>
<dbReference type="PANTHER" id="PTHR41317">
    <property type="entry name" value="PD-(D_E)XK NUCLEASE FAMILY TRANSPOSASE"/>
    <property type="match status" value="1"/>
</dbReference>
<evidence type="ECO:0000313" key="7">
    <source>
        <dbReference type="EMBL" id="RHD05671.1"/>
    </source>
</evidence>
<evidence type="ECO:0000313" key="13">
    <source>
        <dbReference type="Proteomes" id="UP001079535"/>
    </source>
</evidence>
<accession>A0A2N5P4X0</accession>
<dbReference type="Proteomes" id="UP001296580">
    <property type="component" value="Unassembled WGS sequence"/>
</dbReference>
<protein>
    <submittedName>
        <fullName evidence="1">Rpn family recombination-promoting nuclease/putative transposase</fullName>
    </submittedName>
</protein>
<proteinExistence type="predicted"/>
<dbReference type="EMBL" id="QRQE01000008">
    <property type="protein sequence ID" value="RHM79153.1"/>
    <property type="molecule type" value="Genomic_DNA"/>
</dbReference>
<dbReference type="Proteomes" id="UP001296581">
    <property type="component" value="Unassembled WGS sequence"/>
</dbReference>
<dbReference type="RefSeq" id="WP_009244386.1">
    <property type="nucleotide sequence ID" value="NZ_BAABXV010000001.1"/>
</dbReference>
<evidence type="ECO:0000313" key="10">
    <source>
        <dbReference type="Proteomes" id="UP000283834"/>
    </source>
</evidence>
<reference evidence="1" key="4">
    <citation type="submission" date="2022-11" db="EMBL/GenBank/DDBJ databases">
        <title>Temperate bacteriophages infecting mucin-degrading bacterium Ruminococcus gnavus from the human gut.</title>
        <authorList>
            <person name="Buttimer C."/>
        </authorList>
    </citation>
    <scope>NUCLEOTIDE SEQUENCE</scope>
    <source>
        <strain evidence="1">CCUG 49994</strain>
    </source>
</reference>
<dbReference type="Pfam" id="PF12784">
    <property type="entry name" value="PDDEXK_2"/>
    <property type="match status" value="1"/>
</dbReference>
<dbReference type="EMBL" id="JAAIRY010000012">
    <property type="protein sequence ID" value="NSI65308.1"/>
    <property type="molecule type" value="Genomic_DNA"/>
</dbReference>
<evidence type="ECO:0000313" key="3">
    <source>
        <dbReference type="EMBL" id="NSI59092.1"/>
    </source>
</evidence>
<name>A0A2N5P4X0_MEDGN</name>
<evidence type="ECO:0000313" key="9">
    <source>
        <dbReference type="Proteomes" id="UP000260808"/>
    </source>
</evidence>